<proteinExistence type="predicted"/>
<organism evidence="1 2">
    <name type="scientific">Prosthecobacter debontii</name>
    <dbReference type="NCBI Taxonomy" id="48467"/>
    <lineage>
        <taxon>Bacteria</taxon>
        <taxon>Pseudomonadati</taxon>
        <taxon>Verrucomicrobiota</taxon>
        <taxon>Verrucomicrobiia</taxon>
        <taxon>Verrucomicrobiales</taxon>
        <taxon>Verrucomicrobiaceae</taxon>
        <taxon>Prosthecobacter</taxon>
    </lineage>
</organism>
<sequence>MLTNPPMHSEYDIQYALENTQVLHEPDRRIDTFGTTQFEFQLVSELMDSVNTSRIRQGKITAEKPMILRPDPAATADFDFDGFGPQGAAFGEFLKENLHRLAILKYGFRFKMDDMTEDVVHEPMEAVCGKLMEDIRISGNPMRAVIAGVDDAWEICLLKFTVEMIEKSQKINLFDFKRRGLLD</sequence>
<keyword evidence="2" id="KW-1185">Reference proteome</keyword>
<evidence type="ECO:0000313" key="2">
    <source>
        <dbReference type="Proteomes" id="UP000190774"/>
    </source>
</evidence>
<dbReference type="STRING" id="48467.SAMN02745166_04594"/>
<evidence type="ECO:0000313" key="1">
    <source>
        <dbReference type="EMBL" id="SKB06923.1"/>
    </source>
</evidence>
<reference evidence="2" key="1">
    <citation type="submission" date="2017-02" db="EMBL/GenBank/DDBJ databases">
        <authorList>
            <person name="Varghese N."/>
            <person name="Submissions S."/>
        </authorList>
    </citation>
    <scope>NUCLEOTIDE SEQUENCE [LARGE SCALE GENOMIC DNA]</scope>
    <source>
        <strain evidence="2">ATCC 700200</strain>
    </source>
</reference>
<dbReference type="EMBL" id="FUYE01000021">
    <property type="protein sequence ID" value="SKB06923.1"/>
    <property type="molecule type" value="Genomic_DNA"/>
</dbReference>
<accession>A0A1T4YZ71</accession>
<name>A0A1T4YZ71_9BACT</name>
<dbReference type="Proteomes" id="UP000190774">
    <property type="component" value="Unassembled WGS sequence"/>
</dbReference>
<gene>
    <name evidence="1" type="ORF">SAMN02745166_04594</name>
</gene>
<dbReference type="AlphaFoldDB" id="A0A1T4YZ71"/>
<protein>
    <submittedName>
        <fullName evidence="1">Uncharacterized protein</fullName>
    </submittedName>
</protein>